<dbReference type="PANTHER" id="PTHR23068">
    <property type="entry name" value="DNA CYTOSINE-5- -METHYLTRANSFERASE 3-RELATED"/>
    <property type="match status" value="1"/>
</dbReference>
<dbReference type="InterPro" id="IPR030380">
    <property type="entry name" value="SAM_MeTfrase_DRM"/>
</dbReference>
<organism evidence="10 11">
    <name type="scientific">Riccia sorocarpa</name>
    <dbReference type="NCBI Taxonomy" id="122646"/>
    <lineage>
        <taxon>Eukaryota</taxon>
        <taxon>Viridiplantae</taxon>
        <taxon>Streptophyta</taxon>
        <taxon>Embryophyta</taxon>
        <taxon>Marchantiophyta</taxon>
        <taxon>Marchantiopsida</taxon>
        <taxon>Marchantiidae</taxon>
        <taxon>Marchantiales</taxon>
        <taxon>Ricciaceae</taxon>
        <taxon>Riccia</taxon>
    </lineage>
</organism>
<evidence type="ECO:0000313" key="10">
    <source>
        <dbReference type="EMBL" id="KAL3688233.1"/>
    </source>
</evidence>
<reference evidence="10 11" key="1">
    <citation type="submission" date="2024-09" db="EMBL/GenBank/DDBJ databases">
        <title>Chromosome-scale assembly of Riccia sorocarpa.</title>
        <authorList>
            <person name="Paukszto L."/>
        </authorList>
    </citation>
    <scope>NUCLEOTIDE SEQUENCE [LARGE SCALE GENOMIC DNA]</scope>
    <source>
        <strain evidence="10">LP-2024</strain>
        <tissue evidence="10">Aerial parts of the thallus</tissue>
    </source>
</reference>
<keyword evidence="3" id="KW-0808">Transferase</keyword>
<keyword evidence="5" id="KW-0677">Repeat</keyword>
<dbReference type="Gene3D" id="3.40.50.150">
    <property type="entry name" value="Vaccinia Virus protein VP39"/>
    <property type="match status" value="2"/>
</dbReference>
<keyword evidence="11" id="KW-1185">Reference proteome</keyword>
<dbReference type="GO" id="GO:0003677">
    <property type="term" value="F:DNA binding"/>
    <property type="evidence" value="ECO:0007669"/>
    <property type="project" value="UniProtKB-KW"/>
</dbReference>
<keyword evidence="6" id="KW-0238">DNA-binding</keyword>
<proteinExistence type="predicted"/>
<comment type="caution">
    <text evidence="10">The sequence shown here is derived from an EMBL/GenBank/DDBJ whole genome shotgun (WGS) entry which is preliminary data.</text>
</comment>
<keyword evidence="2" id="KW-0489">Methyltransferase</keyword>
<dbReference type="GO" id="GO:0005634">
    <property type="term" value="C:nucleus"/>
    <property type="evidence" value="ECO:0007669"/>
    <property type="project" value="UniProtKB-SubCell"/>
</dbReference>
<evidence type="ECO:0000256" key="7">
    <source>
        <dbReference type="ARBA" id="ARBA00023242"/>
    </source>
</evidence>
<dbReference type="InterPro" id="IPR029063">
    <property type="entry name" value="SAM-dependent_MTases_sf"/>
</dbReference>
<feature type="compositionally biased region" description="Low complexity" evidence="8">
    <location>
        <begin position="32"/>
        <end position="48"/>
    </location>
</feature>
<evidence type="ECO:0000313" key="11">
    <source>
        <dbReference type="Proteomes" id="UP001633002"/>
    </source>
</evidence>
<evidence type="ECO:0000256" key="8">
    <source>
        <dbReference type="SAM" id="MobiDB-lite"/>
    </source>
</evidence>
<dbReference type="GO" id="GO:0032259">
    <property type="term" value="P:methylation"/>
    <property type="evidence" value="ECO:0007669"/>
    <property type="project" value="UniProtKB-KW"/>
</dbReference>
<name>A0ABD3H9N4_9MARC</name>
<accession>A0ABD3H9N4</accession>
<gene>
    <name evidence="10" type="ORF">R1sor_014542</name>
</gene>
<evidence type="ECO:0000256" key="2">
    <source>
        <dbReference type="ARBA" id="ARBA00022603"/>
    </source>
</evidence>
<dbReference type="InterPro" id="IPR050390">
    <property type="entry name" value="C5-Methyltransferase"/>
</dbReference>
<feature type="region of interest" description="Disordered" evidence="8">
    <location>
        <begin position="28"/>
        <end position="128"/>
    </location>
</feature>
<dbReference type="PROSITE" id="PS51680">
    <property type="entry name" value="SAM_MT_DRM"/>
    <property type="match status" value="1"/>
</dbReference>
<dbReference type="GO" id="GO:0008168">
    <property type="term" value="F:methyltransferase activity"/>
    <property type="evidence" value="ECO:0007669"/>
    <property type="project" value="UniProtKB-KW"/>
</dbReference>
<keyword evidence="4" id="KW-0949">S-adenosyl-L-methionine</keyword>
<evidence type="ECO:0000256" key="1">
    <source>
        <dbReference type="ARBA" id="ARBA00004123"/>
    </source>
</evidence>
<dbReference type="PANTHER" id="PTHR23068:SF25">
    <property type="entry name" value="DNA (CYTOSINE-5)-METHYLTRANSFERASE DRM2"/>
    <property type="match status" value="1"/>
</dbReference>
<sequence length="593" mass="65732">MGDIAAIAALVTSMCKSVGFQPVAIRPANPTEAASSSRSAPASEVSEAQAAKSKRFRSTGNHTPFRSQTAGLSICERSNGGASGLESIPPTSQVVTGKGKAHMYQESDEDDPEPDDNRRELSTPGTVTDTLVEYGYPPAKVAKAIKLCTCGAVKLEDFHSLLDILDTVSDADLDQALQNKGAAEDNVPSKFDQLLEMGYDSAKCRRAVDTYGNASICELCDFLDALGEEHNDDEELDLELFSRNARSSSDSDDEYGEEVKDVYKQKKRKSGKLKIAQVVKNRRLVLPGNEDVIQRNRTGFGVPGNTVINRLLPLDVARPPYFFFENVENMPVGEWDLIRRHLFNIEPEIMDALNFSVCRRPRGYIHNLPLEGRELVLDKPPMTIQELMGSAAQHWPASDKRVKLNTIFTKSATDFVRRQITGPVEACARRGYPTDDEKKTIMELARRWNLVWGKPDEMIPLGPDEVERCLGFDVGHTKILYSLVDKMKVLGNSFQVNTVAYQLSVLRSRYPQGMKVLSLFSGIGGAEVALHKLGIFLKVVVSIEIDDKARASRVGLQGTESILFFEFPRILNVVREYMGNRCEASATRFNSKI</sequence>
<evidence type="ECO:0000256" key="4">
    <source>
        <dbReference type="ARBA" id="ARBA00022691"/>
    </source>
</evidence>
<comment type="subcellular location">
    <subcellularLocation>
        <location evidence="1">Nucleus</location>
    </subcellularLocation>
</comment>
<feature type="compositionally biased region" description="Polar residues" evidence="8">
    <location>
        <begin position="58"/>
        <end position="71"/>
    </location>
</feature>
<evidence type="ECO:0000256" key="5">
    <source>
        <dbReference type="ARBA" id="ARBA00022737"/>
    </source>
</evidence>
<feature type="domain" description="SAM-dependent MTase DRM-type" evidence="9">
    <location>
        <begin position="308"/>
        <end position="593"/>
    </location>
</feature>
<evidence type="ECO:0000256" key="6">
    <source>
        <dbReference type="ARBA" id="ARBA00023125"/>
    </source>
</evidence>
<keyword evidence="7" id="KW-0539">Nucleus</keyword>
<evidence type="ECO:0000259" key="9">
    <source>
        <dbReference type="PROSITE" id="PS51680"/>
    </source>
</evidence>
<dbReference type="SUPFAM" id="SSF53335">
    <property type="entry name" value="S-adenosyl-L-methionine-dependent methyltransferases"/>
    <property type="match status" value="2"/>
</dbReference>
<dbReference type="EMBL" id="JBJQOH010000004">
    <property type="protein sequence ID" value="KAL3688233.1"/>
    <property type="molecule type" value="Genomic_DNA"/>
</dbReference>
<dbReference type="Proteomes" id="UP001633002">
    <property type="component" value="Unassembled WGS sequence"/>
</dbReference>
<protein>
    <recommendedName>
        <fullName evidence="9">SAM-dependent MTase DRM-type domain-containing protein</fullName>
    </recommendedName>
</protein>
<evidence type="ECO:0000256" key="3">
    <source>
        <dbReference type="ARBA" id="ARBA00022679"/>
    </source>
</evidence>
<dbReference type="AlphaFoldDB" id="A0ABD3H9N4"/>